<dbReference type="InterPro" id="IPR000276">
    <property type="entry name" value="GPCR_Rhodpsn"/>
</dbReference>
<dbReference type="GO" id="GO:0005886">
    <property type="term" value="C:plasma membrane"/>
    <property type="evidence" value="ECO:0007669"/>
    <property type="project" value="UniProtKB-SubCell"/>
</dbReference>
<keyword evidence="15" id="KW-1185">Reference proteome</keyword>
<comment type="subcellular location">
    <subcellularLocation>
        <location evidence="1">Cell membrane</location>
        <topology evidence="1">Multi-pass membrane protein</topology>
    </subcellularLocation>
</comment>
<feature type="transmembrane region" description="Helical" evidence="13">
    <location>
        <begin position="234"/>
        <end position="255"/>
    </location>
</feature>
<dbReference type="PRINTS" id="PR00237">
    <property type="entry name" value="GPCRRHODOPSN"/>
</dbReference>
<dbReference type="GO" id="GO:0008217">
    <property type="term" value="P:regulation of blood pressure"/>
    <property type="evidence" value="ECO:0007669"/>
    <property type="project" value="InterPro"/>
</dbReference>
<feature type="transmembrane region" description="Helical" evidence="13">
    <location>
        <begin position="63"/>
        <end position="90"/>
    </location>
</feature>
<organism evidence="15 16">
    <name type="scientific">Geotrypetes seraphini</name>
    <name type="common">Gaboon caecilian</name>
    <name type="synonym">Caecilia seraphini</name>
    <dbReference type="NCBI Taxonomy" id="260995"/>
    <lineage>
        <taxon>Eukaryota</taxon>
        <taxon>Metazoa</taxon>
        <taxon>Chordata</taxon>
        <taxon>Craniata</taxon>
        <taxon>Vertebrata</taxon>
        <taxon>Euteleostomi</taxon>
        <taxon>Amphibia</taxon>
        <taxon>Gymnophiona</taxon>
        <taxon>Geotrypetes</taxon>
    </lineage>
</organism>
<evidence type="ECO:0000256" key="4">
    <source>
        <dbReference type="ARBA" id="ARBA00022692"/>
    </source>
</evidence>
<dbReference type="KEGG" id="gsh:117354879"/>
<keyword evidence="6 12" id="KW-0297">G-protein coupled receptor</keyword>
<comment type="similarity">
    <text evidence="12">Belongs to the G-protein coupled receptor 1 family.</text>
</comment>
<evidence type="ECO:0000256" key="8">
    <source>
        <dbReference type="ARBA" id="ARBA00023170"/>
    </source>
</evidence>
<dbReference type="RefSeq" id="XP_033788730.1">
    <property type="nucleotide sequence ID" value="XM_033932839.1"/>
</dbReference>
<name>A0A6P8Q1E3_GEOSA</name>
<proteinExistence type="inferred from homology"/>
<feature type="domain" description="G-protein coupled receptors family 1 profile" evidence="14">
    <location>
        <begin position="45"/>
        <end position="295"/>
    </location>
</feature>
<gene>
    <name evidence="16" type="primary">LOC117354879</name>
</gene>
<feature type="transmembrane region" description="Helical" evidence="13">
    <location>
        <begin position="187"/>
        <end position="213"/>
    </location>
</feature>
<dbReference type="PRINTS" id="PR00647">
    <property type="entry name" value="UROTENSIN2R"/>
</dbReference>
<accession>A0A6P8Q1E3</accession>
<evidence type="ECO:0000256" key="11">
    <source>
        <dbReference type="ARBA" id="ARBA00032764"/>
    </source>
</evidence>
<dbReference type="InterPro" id="IPR017452">
    <property type="entry name" value="GPCR_Rhodpsn_7TM"/>
</dbReference>
<protein>
    <recommendedName>
        <fullName evidence="2">Urotensin-2 receptor</fullName>
    </recommendedName>
    <alternativeName>
        <fullName evidence="11">Urotensin II receptor</fullName>
    </alternativeName>
</protein>
<evidence type="ECO:0000256" key="3">
    <source>
        <dbReference type="ARBA" id="ARBA00022475"/>
    </source>
</evidence>
<dbReference type="InParanoid" id="A0A6P8Q1E3"/>
<evidence type="ECO:0000256" key="5">
    <source>
        <dbReference type="ARBA" id="ARBA00022989"/>
    </source>
</evidence>
<evidence type="ECO:0000313" key="16">
    <source>
        <dbReference type="RefSeq" id="XP_033788730.1"/>
    </source>
</evidence>
<dbReference type="PROSITE" id="PS00237">
    <property type="entry name" value="G_PROTEIN_RECEP_F1_1"/>
    <property type="match status" value="1"/>
</dbReference>
<feature type="transmembrane region" description="Helical" evidence="13">
    <location>
        <begin position="144"/>
        <end position="167"/>
    </location>
</feature>
<dbReference type="GO" id="GO:0007218">
    <property type="term" value="P:neuropeptide signaling pathway"/>
    <property type="evidence" value="ECO:0007669"/>
    <property type="project" value="TreeGrafter"/>
</dbReference>
<evidence type="ECO:0000313" key="15">
    <source>
        <dbReference type="Proteomes" id="UP000515159"/>
    </source>
</evidence>
<dbReference type="Pfam" id="PF00001">
    <property type="entry name" value="7tm_1"/>
    <property type="match status" value="1"/>
</dbReference>
<dbReference type="InterPro" id="IPR000670">
    <property type="entry name" value="Urot_II_rcpt"/>
</dbReference>
<evidence type="ECO:0000256" key="9">
    <source>
        <dbReference type="ARBA" id="ARBA00023224"/>
    </source>
</evidence>
<evidence type="ECO:0000256" key="7">
    <source>
        <dbReference type="ARBA" id="ARBA00023136"/>
    </source>
</evidence>
<dbReference type="Proteomes" id="UP000515159">
    <property type="component" value="Chromosome 2"/>
</dbReference>
<evidence type="ECO:0000256" key="12">
    <source>
        <dbReference type="RuleBase" id="RU000688"/>
    </source>
</evidence>
<comment type="function">
    <text evidence="10">High affinity receptor for urotensin-2 and urotensin-2B. The activity of this receptor is mediated by a G-protein that activate a phosphatidylinositol-calcium second messenger system.</text>
</comment>
<keyword evidence="7 13" id="KW-0472">Membrane</keyword>
<keyword evidence="5 13" id="KW-1133">Transmembrane helix</keyword>
<dbReference type="CDD" id="cd14999">
    <property type="entry name" value="7tmA_UII-R"/>
    <property type="match status" value="1"/>
</dbReference>
<evidence type="ECO:0000256" key="13">
    <source>
        <dbReference type="SAM" id="Phobius"/>
    </source>
</evidence>
<dbReference type="Gene3D" id="1.20.1070.10">
    <property type="entry name" value="Rhodopsin 7-helix transmembrane proteins"/>
    <property type="match status" value="1"/>
</dbReference>
<keyword evidence="9 12" id="KW-0807">Transducer</keyword>
<sequence length="355" mass="40495">MGASAQARNFSNGSVDLGQEDMDGNLVTTLLGVILTIMGLFGICGNLYTLFITKISMKSVGSMYVYVVNLAFADLLYLSTIPFVVCTYFVHDWFFGDIGCRILLSLDLLTMHASIFILTVMSLERYKAVSRPLKTRLSKAYRKMTSLIIWLLSLFLTLPMMVMIHLRESDQHKRICFPTWTPEAFKVYLTILFATSVLAPGLIIGYLYSRLAITYWVSDLKVLTKKRQTFKQNVYYRIFSIILAYWACFVPFWTWQLVKLYFPGSLNLTSSAQVYVNFGVTCLTYGNSCINPLLYTLLTRNYREYLATRSIDTRMGYHTSQSEQVSLRTRMPTDGETDLGKRAGRISVSELMSCV</sequence>
<reference evidence="16" key="1">
    <citation type="submission" date="2025-08" db="UniProtKB">
        <authorList>
            <consortium name="RefSeq"/>
        </authorList>
    </citation>
    <scope>IDENTIFICATION</scope>
</reference>
<dbReference type="PANTHER" id="PTHR24230:SF123">
    <property type="entry name" value="G-PROTEIN COUPLED RECEPTORS FAMILY 1 PROFILE DOMAIN-CONTAINING PROTEIN"/>
    <property type="match status" value="1"/>
</dbReference>
<dbReference type="GeneID" id="117354879"/>
<feature type="transmembrane region" description="Helical" evidence="13">
    <location>
        <begin position="26"/>
        <end position="51"/>
    </location>
</feature>
<feature type="transmembrane region" description="Helical" evidence="13">
    <location>
        <begin position="102"/>
        <end position="123"/>
    </location>
</feature>
<evidence type="ECO:0000256" key="1">
    <source>
        <dbReference type="ARBA" id="ARBA00004651"/>
    </source>
</evidence>
<feature type="transmembrane region" description="Helical" evidence="13">
    <location>
        <begin position="275"/>
        <end position="298"/>
    </location>
</feature>
<keyword evidence="4 12" id="KW-0812">Transmembrane</keyword>
<evidence type="ECO:0000256" key="2">
    <source>
        <dbReference type="ARBA" id="ARBA00014302"/>
    </source>
</evidence>
<dbReference type="GO" id="GO:0001604">
    <property type="term" value="F:urotensin II receptor activity"/>
    <property type="evidence" value="ECO:0007669"/>
    <property type="project" value="InterPro"/>
</dbReference>
<dbReference type="PANTHER" id="PTHR24230">
    <property type="entry name" value="G-PROTEIN COUPLED RECEPTOR"/>
    <property type="match status" value="1"/>
</dbReference>
<evidence type="ECO:0000259" key="14">
    <source>
        <dbReference type="PROSITE" id="PS50262"/>
    </source>
</evidence>
<evidence type="ECO:0000256" key="10">
    <source>
        <dbReference type="ARBA" id="ARBA00025579"/>
    </source>
</evidence>
<dbReference type="AlphaFoldDB" id="A0A6P8Q1E3"/>
<dbReference type="GO" id="GO:0097746">
    <property type="term" value="P:blood vessel diameter maintenance"/>
    <property type="evidence" value="ECO:0007669"/>
    <property type="project" value="InterPro"/>
</dbReference>
<evidence type="ECO:0000256" key="6">
    <source>
        <dbReference type="ARBA" id="ARBA00023040"/>
    </source>
</evidence>
<dbReference type="PROSITE" id="PS50262">
    <property type="entry name" value="G_PROTEIN_RECEP_F1_2"/>
    <property type="match status" value="1"/>
</dbReference>
<dbReference type="OrthoDB" id="6076970at2759"/>
<keyword evidence="3" id="KW-1003">Cell membrane</keyword>
<dbReference type="SUPFAM" id="SSF81321">
    <property type="entry name" value="Family A G protein-coupled receptor-like"/>
    <property type="match status" value="1"/>
</dbReference>
<keyword evidence="8 12" id="KW-0675">Receptor</keyword>